<evidence type="ECO:0008006" key="2">
    <source>
        <dbReference type="Google" id="ProtNLM"/>
    </source>
</evidence>
<organism evidence="1">
    <name type="scientific">marine metagenome</name>
    <dbReference type="NCBI Taxonomy" id="408172"/>
    <lineage>
        <taxon>unclassified sequences</taxon>
        <taxon>metagenomes</taxon>
        <taxon>ecological metagenomes</taxon>
    </lineage>
</organism>
<accession>A0A382YUA3</accession>
<gene>
    <name evidence="1" type="ORF">METZ01_LOCUS438962</name>
</gene>
<sequence length="200" mass="23367">VTTSDVTPLREQILTYDVGNTFNVVRNYLGISYSLGANQVLQEFEIDKKHNLSHFEKKDILQETEEVMSDILNSYYSMMREILIKNITMKSSFPIFINEIHEHFNKSKFKKRKTFIPDFPTIKNIVNNVKISVTSKIMVKGMANLLNKVGGVTFMRYQTQEDEKVSSKCRKWHGRRLPTNMIDGIIPQHMNCRCRWVPDT</sequence>
<reference evidence="1" key="1">
    <citation type="submission" date="2018-05" db="EMBL/GenBank/DDBJ databases">
        <authorList>
            <person name="Lanie J.A."/>
            <person name="Ng W.-L."/>
            <person name="Kazmierczak K.M."/>
            <person name="Andrzejewski T.M."/>
            <person name="Davidsen T.M."/>
            <person name="Wayne K.J."/>
            <person name="Tettelin H."/>
            <person name="Glass J.I."/>
            <person name="Rusch D."/>
            <person name="Podicherti R."/>
            <person name="Tsui H.-C.T."/>
            <person name="Winkler M.E."/>
        </authorList>
    </citation>
    <scope>NUCLEOTIDE SEQUENCE</scope>
</reference>
<protein>
    <recommendedName>
        <fullName evidence="2">Phage head morphogenesis domain-containing protein</fullName>
    </recommendedName>
</protein>
<evidence type="ECO:0000313" key="1">
    <source>
        <dbReference type="EMBL" id="SVD86108.1"/>
    </source>
</evidence>
<name>A0A382YUA3_9ZZZZ</name>
<feature type="non-terminal residue" evidence="1">
    <location>
        <position position="1"/>
    </location>
</feature>
<dbReference type="EMBL" id="UINC01178121">
    <property type="protein sequence ID" value="SVD86108.1"/>
    <property type="molecule type" value="Genomic_DNA"/>
</dbReference>
<dbReference type="AlphaFoldDB" id="A0A382YUA3"/>
<proteinExistence type="predicted"/>